<organism evidence="2 3">
    <name type="scientific">Streptomyces lannensis</name>
    <dbReference type="NCBI Taxonomy" id="766498"/>
    <lineage>
        <taxon>Bacteria</taxon>
        <taxon>Bacillati</taxon>
        <taxon>Actinomycetota</taxon>
        <taxon>Actinomycetes</taxon>
        <taxon>Kitasatosporales</taxon>
        <taxon>Streptomycetaceae</taxon>
        <taxon>Streptomyces</taxon>
    </lineage>
</organism>
<gene>
    <name evidence="2" type="ORF">GCM10022207_86680</name>
</gene>
<protein>
    <recommendedName>
        <fullName evidence="1">DUF7919 domain-containing protein</fullName>
    </recommendedName>
</protein>
<evidence type="ECO:0000259" key="1">
    <source>
        <dbReference type="Pfam" id="PF25535"/>
    </source>
</evidence>
<evidence type="ECO:0000313" key="3">
    <source>
        <dbReference type="Proteomes" id="UP001501563"/>
    </source>
</evidence>
<proteinExistence type="predicted"/>
<dbReference type="EMBL" id="BAAAZA010000055">
    <property type="protein sequence ID" value="GAA3904148.1"/>
    <property type="molecule type" value="Genomic_DNA"/>
</dbReference>
<keyword evidence="3" id="KW-1185">Reference proteome</keyword>
<accession>A0ABP7LL75</accession>
<dbReference type="Proteomes" id="UP001501563">
    <property type="component" value="Unassembled WGS sequence"/>
</dbReference>
<dbReference type="RefSeq" id="WP_345554249.1">
    <property type="nucleotide sequence ID" value="NZ_BAAAZA010000055.1"/>
</dbReference>
<comment type="caution">
    <text evidence="2">The sequence shown here is derived from an EMBL/GenBank/DDBJ whole genome shotgun (WGS) entry which is preliminary data.</text>
</comment>
<evidence type="ECO:0000313" key="2">
    <source>
        <dbReference type="EMBL" id="GAA3904148.1"/>
    </source>
</evidence>
<feature type="domain" description="DUF7919" evidence="1">
    <location>
        <begin position="1"/>
        <end position="145"/>
    </location>
</feature>
<sequence>MFYEDLSRYTYADAGEVFSDRVDGMRFVSFRPAYERLNVGWLESGHRWTAGPAPQAFTDGLLAILESQEVNAMLGLHECDLCPASLPDSHPWYTPRPGHLRASEGTGEIRVPGAPGTVFAAPQLIGHYVADHGYLPPDPFVDAVLAFDPYGPWPARFPGIRFPWVPDDAILRHVDDGEFLDI</sequence>
<dbReference type="Pfam" id="PF25535">
    <property type="entry name" value="DUF7919"/>
    <property type="match status" value="1"/>
</dbReference>
<reference evidence="3" key="1">
    <citation type="journal article" date="2019" name="Int. J. Syst. Evol. Microbiol.">
        <title>The Global Catalogue of Microorganisms (GCM) 10K type strain sequencing project: providing services to taxonomists for standard genome sequencing and annotation.</title>
        <authorList>
            <consortium name="The Broad Institute Genomics Platform"/>
            <consortium name="The Broad Institute Genome Sequencing Center for Infectious Disease"/>
            <person name="Wu L."/>
            <person name="Ma J."/>
        </authorList>
    </citation>
    <scope>NUCLEOTIDE SEQUENCE [LARGE SCALE GENOMIC DNA]</scope>
    <source>
        <strain evidence="3">JCM 16578</strain>
    </source>
</reference>
<name>A0ABP7LL75_9ACTN</name>
<dbReference type="InterPro" id="IPR057679">
    <property type="entry name" value="DUF7919"/>
</dbReference>